<feature type="region of interest" description="Disordered" evidence="1">
    <location>
        <begin position="115"/>
        <end position="134"/>
    </location>
</feature>
<sequence length="187" mass="19168">MPHLLAGNTFTATAIERAVKIDFANSANAATSTKFLILTTDGAATDAHLLATSYGFTSSANITVYAIGIGSEVVQSELQTIANNGVSNDRVTMLTDFSTLGETLVNISSSLIPEAPTTTQQTTTTTTTTSTTTPSTTITTMTQVGATTPTATETATATVTATTTTGAGTTLRPSSFLILLVCAVLLF</sequence>
<feature type="domain" description="VWFA" evidence="2">
    <location>
        <begin position="1"/>
        <end position="111"/>
    </location>
</feature>
<dbReference type="PANTHER" id="PTHR24020">
    <property type="entry name" value="COLLAGEN ALPHA"/>
    <property type="match status" value="1"/>
</dbReference>
<name>A0A6F9DG13_9ASCI</name>
<dbReference type="InterPro" id="IPR002035">
    <property type="entry name" value="VWF_A"/>
</dbReference>
<dbReference type="AlphaFoldDB" id="A0A6F9DG13"/>
<feature type="compositionally biased region" description="Low complexity" evidence="1">
    <location>
        <begin position="116"/>
        <end position="134"/>
    </location>
</feature>
<keyword evidence="3" id="KW-0401">Integrin</keyword>
<dbReference type="GO" id="GO:0007229">
    <property type="term" value="P:integrin-mediated signaling pathway"/>
    <property type="evidence" value="ECO:0007669"/>
    <property type="project" value="UniProtKB-KW"/>
</dbReference>
<dbReference type="Gene3D" id="3.40.50.410">
    <property type="entry name" value="von Willebrand factor, type A domain"/>
    <property type="match status" value="1"/>
</dbReference>
<proteinExistence type="evidence at transcript level"/>
<dbReference type="InterPro" id="IPR050525">
    <property type="entry name" value="ECM_Assembly_Org"/>
</dbReference>
<evidence type="ECO:0000256" key="1">
    <source>
        <dbReference type="SAM" id="MobiDB-lite"/>
    </source>
</evidence>
<evidence type="ECO:0000313" key="3">
    <source>
        <dbReference type="EMBL" id="CAB3257162.1"/>
    </source>
</evidence>
<accession>A0A6F9DG13</accession>
<protein>
    <submittedName>
        <fullName evidence="3">Integrin alpha-8</fullName>
    </submittedName>
</protein>
<dbReference type="EMBL" id="LR786064">
    <property type="protein sequence ID" value="CAB3257162.1"/>
    <property type="molecule type" value="mRNA"/>
</dbReference>
<dbReference type="InterPro" id="IPR036465">
    <property type="entry name" value="vWFA_dom_sf"/>
</dbReference>
<dbReference type="Pfam" id="PF00092">
    <property type="entry name" value="VWA"/>
    <property type="match status" value="1"/>
</dbReference>
<dbReference type="PANTHER" id="PTHR24020:SF84">
    <property type="entry name" value="VWFA DOMAIN-CONTAINING PROTEIN"/>
    <property type="match status" value="1"/>
</dbReference>
<reference evidence="3" key="1">
    <citation type="submission" date="2020-04" db="EMBL/GenBank/DDBJ databases">
        <authorList>
            <person name="Neveu A P."/>
        </authorList>
    </citation>
    <scope>NUCLEOTIDE SEQUENCE</scope>
    <source>
        <tissue evidence="3">Whole embryo</tissue>
    </source>
</reference>
<dbReference type="PROSITE" id="PS50234">
    <property type="entry name" value="VWFA"/>
    <property type="match status" value="1"/>
</dbReference>
<dbReference type="SUPFAM" id="SSF53300">
    <property type="entry name" value="vWA-like"/>
    <property type="match status" value="1"/>
</dbReference>
<gene>
    <name evidence="3" type="primary">Itga8-002</name>
</gene>
<evidence type="ECO:0000259" key="2">
    <source>
        <dbReference type="PROSITE" id="PS50234"/>
    </source>
</evidence>
<organism evidence="3">
    <name type="scientific">Phallusia mammillata</name>
    <dbReference type="NCBI Taxonomy" id="59560"/>
    <lineage>
        <taxon>Eukaryota</taxon>
        <taxon>Metazoa</taxon>
        <taxon>Chordata</taxon>
        <taxon>Tunicata</taxon>
        <taxon>Ascidiacea</taxon>
        <taxon>Phlebobranchia</taxon>
        <taxon>Ascidiidae</taxon>
        <taxon>Phallusia</taxon>
    </lineage>
</organism>